<name>A0A183SKJ9_SCHSO</name>
<feature type="region of interest" description="Disordered" evidence="10">
    <location>
        <begin position="218"/>
        <end position="255"/>
    </location>
</feature>
<keyword evidence="14" id="KW-1185">Reference proteome</keyword>
<sequence length="439" mass="46542">MQLSACGHRLVRSPLPLFLTVRVITRFPDTDNYNAIFGYLDLAYLLAYATGMFLSGHLAERMDLRVFLTIGCLLSGVTTALFGLGYFLDLHQLPFYLIAQTLAGFVQSSGWPAVVTCMGNWFGKGRRGLVLGLWNSHTSLGNILGGLLAGIFVESAWGWSFVVPGALIGLMGILVFFFLIPSPEDAGLQTSMSSEVKHTVDIVEIDGRTASMNYQTLVSSQQQSEENKTENEISGVKEAEDYEETSSETQTLIPSTSTTSRDHVVAISFCGALAVPGVVEYSLCLFFVKSVSYTFLFWLPAYIQSAGHFKAALSADLSTVFDIGGIIGGVLAGVITDLTSASAAVCSVMLTLAIPMGPVGSRLFSGPLTPVLSSQSASVGMLVPLGLLINGPYALITTAVSADLGTHPTLRGNAKALATVTAIIDGTGSLGKSFFQLVA</sequence>
<dbReference type="Gene3D" id="1.20.1250.20">
    <property type="entry name" value="MFS general substrate transporter like domains"/>
    <property type="match status" value="2"/>
</dbReference>
<dbReference type="GO" id="GO:0035435">
    <property type="term" value="P:phosphate ion transmembrane transport"/>
    <property type="evidence" value="ECO:0007669"/>
    <property type="project" value="TreeGrafter"/>
</dbReference>
<evidence type="ECO:0000256" key="8">
    <source>
        <dbReference type="ARBA" id="ARBA00041091"/>
    </source>
</evidence>
<accession>A0A183SKJ9</accession>
<evidence type="ECO:0000256" key="9">
    <source>
        <dbReference type="ARBA" id="ARBA00042039"/>
    </source>
</evidence>
<evidence type="ECO:0000256" key="11">
    <source>
        <dbReference type="SAM" id="Phobius"/>
    </source>
</evidence>
<dbReference type="PIRSF" id="PIRSF002808">
    <property type="entry name" value="Hexose_phosphate_transp"/>
    <property type="match status" value="1"/>
</dbReference>
<dbReference type="InterPro" id="IPR036259">
    <property type="entry name" value="MFS_trans_sf"/>
</dbReference>
<reference evidence="15" key="1">
    <citation type="submission" date="2016-06" db="UniProtKB">
        <authorList>
            <consortium name="WormBaseParasite"/>
        </authorList>
    </citation>
    <scope>IDENTIFICATION</scope>
</reference>
<keyword evidence="7 11" id="KW-0472">Membrane</keyword>
<dbReference type="WBParaSite" id="SSLN_0000490201-mRNA-1">
    <property type="protein sequence ID" value="SSLN_0000490201-mRNA-1"/>
    <property type="gene ID" value="SSLN_0000490201"/>
</dbReference>
<comment type="similarity">
    <text evidence="2">Belongs to the major facilitator superfamily. Organophosphate:Pi antiporter (OPA) (TC 2.A.1.4) family.</text>
</comment>
<dbReference type="STRING" id="70667.A0A183SKJ9"/>
<protein>
    <recommendedName>
        <fullName evidence="8">Sugar phosphate exchanger 3</fullName>
    </recommendedName>
    <alternativeName>
        <fullName evidence="9">Solute carrier family 37 member 3</fullName>
    </alternativeName>
</protein>
<feature type="transmembrane region" description="Helical" evidence="11">
    <location>
        <begin position="159"/>
        <end position="180"/>
    </location>
</feature>
<dbReference type="SUPFAM" id="SSF103473">
    <property type="entry name" value="MFS general substrate transporter"/>
    <property type="match status" value="1"/>
</dbReference>
<feature type="transmembrane region" description="Helical" evidence="11">
    <location>
        <begin position="36"/>
        <end position="54"/>
    </location>
</feature>
<evidence type="ECO:0000256" key="10">
    <source>
        <dbReference type="SAM" id="MobiDB-lite"/>
    </source>
</evidence>
<evidence type="ECO:0000256" key="6">
    <source>
        <dbReference type="ARBA" id="ARBA00022989"/>
    </source>
</evidence>
<dbReference type="PANTHER" id="PTHR43184:SF12">
    <property type="entry name" value="SUGAR PHOSPHATE EXCHANGER 3"/>
    <property type="match status" value="1"/>
</dbReference>
<evidence type="ECO:0000256" key="2">
    <source>
        <dbReference type="ARBA" id="ARBA00009598"/>
    </source>
</evidence>
<evidence type="ECO:0000259" key="12">
    <source>
        <dbReference type="PROSITE" id="PS50850"/>
    </source>
</evidence>
<dbReference type="AlphaFoldDB" id="A0A183SKJ9"/>
<proteinExistence type="inferred from homology"/>
<feature type="transmembrane region" description="Helical" evidence="11">
    <location>
        <begin position="326"/>
        <end position="354"/>
    </location>
</feature>
<dbReference type="Proteomes" id="UP000275846">
    <property type="component" value="Unassembled WGS sequence"/>
</dbReference>
<evidence type="ECO:0000256" key="7">
    <source>
        <dbReference type="ARBA" id="ARBA00023136"/>
    </source>
</evidence>
<evidence type="ECO:0000256" key="4">
    <source>
        <dbReference type="ARBA" id="ARBA00022597"/>
    </source>
</evidence>
<keyword evidence="4" id="KW-0762">Sugar transport</keyword>
<dbReference type="PANTHER" id="PTHR43184">
    <property type="entry name" value="MAJOR FACILITATOR SUPERFAMILY TRANSPORTER 16, ISOFORM B"/>
    <property type="match status" value="1"/>
</dbReference>
<keyword evidence="5 11" id="KW-0812">Transmembrane</keyword>
<feature type="transmembrane region" description="Helical" evidence="11">
    <location>
        <begin position="129"/>
        <end position="153"/>
    </location>
</feature>
<keyword evidence="6 11" id="KW-1133">Transmembrane helix</keyword>
<feature type="compositionally biased region" description="Basic and acidic residues" evidence="10">
    <location>
        <begin position="225"/>
        <end position="239"/>
    </location>
</feature>
<dbReference type="Pfam" id="PF07690">
    <property type="entry name" value="MFS_1"/>
    <property type="match status" value="1"/>
</dbReference>
<evidence type="ECO:0000313" key="14">
    <source>
        <dbReference type="Proteomes" id="UP000275846"/>
    </source>
</evidence>
<comment type="subcellular location">
    <subcellularLocation>
        <location evidence="1">Membrane</location>
        <topology evidence="1">Multi-pass membrane protein</topology>
    </subcellularLocation>
</comment>
<dbReference type="GO" id="GO:0005789">
    <property type="term" value="C:endoplasmic reticulum membrane"/>
    <property type="evidence" value="ECO:0007669"/>
    <property type="project" value="TreeGrafter"/>
</dbReference>
<dbReference type="GO" id="GO:0061513">
    <property type="term" value="F:glucose 6-phosphate:phosphate antiporter activity"/>
    <property type="evidence" value="ECO:0007669"/>
    <property type="project" value="TreeGrafter"/>
</dbReference>
<dbReference type="OrthoDB" id="3639251at2759"/>
<evidence type="ECO:0000256" key="5">
    <source>
        <dbReference type="ARBA" id="ARBA00022692"/>
    </source>
</evidence>
<reference evidence="13 14" key="2">
    <citation type="submission" date="2018-11" db="EMBL/GenBank/DDBJ databases">
        <authorList>
            <consortium name="Pathogen Informatics"/>
        </authorList>
    </citation>
    <scope>NUCLEOTIDE SEQUENCE [LARGE SCALE GENOMIC DNA]</scope>
    <source>
        <strain evidence="13 14">NST_G2</strain>
    </source>
</reference>
<dbReference type="InterPro" id="IPR000849">
    <property type="entry name" value="Sugar_P_transporter"/>
</dbReference>
<feature type="transmembrane region" description="Helical" evidence="11">
    <location>
        <begin position="94"/>
        <end position="117"/>
    </location>
</feature>
<dbReference type="InterPro" id="IPR020846">
    <property type="entry name" value="MFS_dom"/>
</dbReference>
<evidence type="ECO:0000313" key="15">
    <source>
        <dbReference type="WBParaSite" id="SSLN_0000490201-mRNA-1"/>
    </source>
</evidence>
<evidence type="ECO:0000256" key="1">
    <source>
        <dbReference type="ARBA" id="ARBA00004141"/>
    </source>
</evidence>
<dbReference type="InterPro" id="IPR011701">
    <property type="entry name" value="MFS"/>
</dbReference>
<evidence type="ECO:0000313" key="13">
    <source>
        <dbReference type="EMBL" id="VDL91132.1"/>
    </source>
</evidence>
<organism evidence="15">
    <name type="scientific">Schistocephalus solidus</name>
    <name type="common">Tapeworm</name>
    <dbReference type="NCBI Taxonomy" id="70667"/>
    <lineage>
        <taxon>Eukaryota</taxon>
        <taxon>Metazoa</taxon>
        <taxon>Spiralia</taxon>
        <taxon>Lophotrochozoa</taxon>
        <taxon>Platyhelminthes</taxon>
        <taxon>Cestoda</taxon>
        <taxon>Eucestoda</taxon>
        <taxon>Diphyllobothriidea</taxon>
        <taxon>Diphyllobothriidae</taxon>
        <taxon>Schistocephalus</taxon>
    </lineage>
</organism>
<dbReference type="PROSITE" id="PS50850">
    <property type="entry name" value="MFS"/>
    <property type="match status" value="1"/>
</dbReference>
<feature type="transmembrane region" description="Helical" evidence="11">
    <location>
        <begin position="66"/>
        <end position="88"/>
    </location>
</feature>
<dbReference type="EMBL" id="UYSU01032984">
    <property type="protein sequence ID" value="VDL91132.1"/>
    <property type="molecule type" value="Genomic_DNA"/>
</dbReference>
<feature type="domain" description="Major facilitator superfamily (MFS) profile" evidence="12">
    <location>
        <begin position="1"/>
        <end position="439"/>
    </location>
</feature>
<evidence type="ECO:0000256" key="3">
    <source>
        <dbReference type="ARBA" id="ARBA00022448"/>
    </source>
</evidence>
<keyword evidence="3" id="KW-0813">Transport</keyword>
<gene>
    <name evidence="13" type="ORF">SSLN_LOCUS4747</name>
</gene>